<organism evidence="2 3">
    <name type="scientific">Palleronia pontilimi</name>
    <dbReference type="NCBI Taxonomy" id="1964209"/>
    <lineage>
        <taxon>Bacteria</taxon>
        <taxon>Pseudomonadati</taxon>
        <taxon>Pseudomonadota</taxon>
        <taxon>Alphaproteobacteria</taxon>
        <taxon>Rhodobacterales</taxon>
        <taxon>Roseobacteraceae</taxon>
        <taxon>Palleronia</taxon>
    </lineage>
</organism>
<protein>
    <submittedName>
        <fullName evidence="2">Uncharacterized protein</fullName>
    </submittedName>
</protein>
<dbReference type="AlphaFoldDB" id="A0A934MBY5"/>
<feature type="transmembrane region" description="Helical" evidence="1">
    <location>
        <begin position="80"/>
        <end position="102"/>
    </location>
</feature>
<gene>
    <name evidence="2" type="ORF">ILP92_05505</name>
</gene>
<evidence type="ECO:0000313" key="3">
    <source>
        <dbReference type="Proteomes" id="UP000642488"/>
    </source>
</evidence>
<feature type="transmembrane region" description="Helical" evidence="1">
    <location>
        <begin position="12"/>
        <end position="33"/>
    </location>
</feature>
<keyword evidence="1" id="KW-0472">Membrane</keyword>
<reference evidence="2" key="1">
    <citation type="submission" date="2020-12" db="EMBL/GenBank/DDBJ databases">
        <title>Bacterial taxonomy.</title>
        <authorList>
            <person name="Pan X."/>
        </authorList>
    </citation>
    <scope>NUCLEOTIDE SEQUENCE</scope>
    <source>
        <strain evidence="2">KCTC 52957</strain>
    </source>
</reference>
<evidence type="ECO:0000313" key="2">
    <source>
        <dbReference type="EMBL" id="MBJ3762198.1"/>
    </source>
</evidence>
<comment type="caution">
    <text evidence="2">The sequence shown here is derived from an EMBL/GenBank/DDBJ whole genome shotgun (WGS) entry which is preliminary data.</text>
</comment>
<dbReference type="EMBL" id="JAEKPD010000005">
    <property type="protein sequence ID" value="MBJ3762198.1"/>
    <property type="molecule type" value="Genomic_DNA"/>
</dbReference>
<name>A0A934MBY5_9RHOB</name>
<keyword evidence="3" id="KW-1185">Reference proteome</keyword>
<dbReference type="Proteomes" id="UP000642488">
    <property type="component" value="Unassembled WGS sequence"/>
</dbReference>
<dbReference type="RefSeq" id="WP_198915373.1">
    <property type="nucleotide sequence ID" value="NZ_JAEKPD010000005.1"/>
</dbReference>
<feature type="transmembrane region" description="Helical" evidence="1">
    <location>
        <begin position="114"/>
        <end position="142"/>
    </location>
</feature>
<sequence length="159" mass="16631">MNHAEIPGGGFRIGYLAVGTGALALILAMVHIFGGPFTPQQPVGVSIGEIAGDIRASAWRALTGAPQPEPEPRGWDIDRILLLAAPVTGAVAIVLSVVSLILRDPPRLGAYGTMMGLSAIVFQFVWWIVVLIAAVLLLVSIIENMGDIFGGLFGGFWGG</sequence>
<keyword evidence="1" id="KW-1133">Transmembrane helix</keyword>
<keyword evidence="1" id="KW-0812">Transmembrane</keyword>
<accession>A0A934MBY5</accession>
<evidence type="ECO:0000256" key="1">
    <source>
        <dbReference type="SAM" id="Phobius"/>
    </source>
</evidence>
<proteinExistence type="predicted"/>